<dbReference type="GO" id="GO:0003735">
    <property type="term" value="F:structural constituent of ribosome"/>
    <property type="evidence" value="ECO:0007669"/>
    <property type="project" value="TreeGrafter"/>
</dbReference>
<feature type="domain" description="S1 motif" evidence="2">
    <location>
        <begin position="6"/>
        <end position="74"/>
    </location>
</feature>
<dbReference type="PROSITE" id="PS50126">
    <property type="entry name" value="S1"/>
    <property type="match status" value="1"/>
</dbReference>
<protein>
    <submittedName>
        <fullName evidence="3">S1 RNA-binding domain-containing protein</fullName>
    </submittedName>
</protein>
<dbReference type="SMART" id="SM00316">
    <property type="entry name" value="S1"/>
    <property type="match status" value="1"/>
</dbReference>
<dbReference type="FunFam" id="2.40.50.140:FF:000103">
    <property type="entry name" value="protein RRP5 homolog"/>
    <property type="match status" value="1"/>
</dbReference>
<dbReference type="EMBL" id="DVMH01000022">
    <property type="protein sequence ID" value="HIU10476.1"/>
    <property type="molecule type" value="Genomic_DNA"/>
</dbReference>
<reference evidence="3" key="2">
    <citation type="journal article" date="2021" name="PeerJ">
        <title>Extensive microbial diversity within the chicken gut microbiome revealed by metagenomics and culture.</title>
        <authorList>
            <person name="Gilroy R."/>
            <person name="Ravi A."/>
            <person name="Getino M."/>
            <person name="Pursley I."/>
            <person name="Horton D.L."/>
            <person name="Alikhan N.F."/>
            <person name="Baker D."/>
            <person name="Gharbi K."/>
            <person name="Hall N."/>
            <person name="Watson M."/>
            <person name="Adriaenssens E.M."/>
            <person name="Foster-Nyarko E."/>
            <person name="Jarju S."/>
            <person name="Secka A."/>
            <person name="Antonio M."/>
            <person name="Oren A."/>
            <person name="Chaudhuri R.R."/>
            <person name="La Ragione R."/>
            <person name="Hildebrand F."/>
            <person name="Pallen M.J."/>
        </authorList>
    </citation>
    <scope>NUCLEOTIDE SEQUENCE</scope>
    <source>
        <strain evidence="3">2830</strain>
    </source>
</reference>
<dbReference type="GO" id="GO:0006412">
    <property type="term" value="P:translation"/>
    <property type="evidence" value="ECO:0007669"/>
    <property type="project" value="TreeGrafter"/>
</dbReference>
<evidence type="ECO:0000259" key="2">
    <source>
        <dbReference type="PROSITE" id="PS50126"/>
    </source>
</evidence>
<dbReference type="SUPFAM" id="SSF50249">
    <property type="entry name" value="Nucleic acid-binding proteins"/>
    <property type="match status" value="1"/>
</dbReference>
<reference evidence="3" key="1">
    <citation type="submission" date="2020-10" db="EMBL/GenBank/DDBJ databases">
        <authorList>
            <person name="Gilroy R."/>
        </authorList>
    </citation>
    <scope>NUCLEOTIDE SEQUENCE</scope>
    <source>
        <strain evidence="3">2830</strain>
    </source>
</reference>
<dbReference type="PANTHER" id="PTHR10724">
    <property type="entry name" value="30S RIBOSOMAL PROTEIN S1"/>
    <property type="match status" value="1"/>
</dbReference>
<comment type="caution">
    <text evidence="3">The sequence shown here is derived from an EMBL/GenBank/DDBJ whole genome shotgun (WGS) entry which is preliminary data.</text>
</comment>
<comment type="function">
    <text evidence="1">Binds mRNA; thus facilitating recognition of the initiation point. It is needed to translate mRNA with a short Shine-Dalgarno (SD) purine-rich sequence.</text>
</comment>
<dbReference type="InterPro" id="IPR003029">
    <property type="entry name" value="S1_domain"/>
</dbReference>
<dbReference type="AlphaFoldDB" id="A0A9D1HJM1"/>
<evidence type="ECO:0000256" key="1">
    <source>
        <dbReference type="ARBA" id="ARBA00025604"/>
    </source>
</evidence>
<name>A0A9D1HJM1_9FIRM</name>
<accession>A0A9D1HJM1</accession>
<dbReference type="GO" id="GO:0003729">
    <property type="term" value="F:mRNA binding"/>
    <property type="evidence" value="ECO:0007669"/>
    <property type="project" value="TreeGrafter"/>
</dbReference>
<dbReference type="InterPro" id="IPR012340">
    <property type="entry name" value="NA-bd_OB-fold"/>
</dbReference>
<evidence type="ECO:0000313" key="4">
    <source>
        <dbReference type="Proteomes" id="UP000824124"/>
    </source>
</evidence>
<dbReference type="InterPro" id="IPR050437">
    <property type="entry name" value="Ribos_protein_bS1-like"/>
</dbReference>
<dbReference type="PANTHER" id="PTHR10724:SF10">
    <property type="entry name" value="S1 RNA-BINDING DOMAIN-CONTAINING PROTEIN 1"/>
    <property type="match status" value="1"/>
</dbReference>
<dbReference type="Gene3D" id="2.40.50.140">
    <property type="entry name" value="Nucleic acid-binding proteins"/>
    <property type="match status" value="1"/>
</dbReference>
<sequence>MTIAEGDICTGVVTGITKFGAFVKLDEQTTGLVHISEVADTYVKEVADFISVGDEVKVKVLSLNADGKIGLSIKKAVTPPRDNAAKNERFENKLAEFMRNSNEKLSQLKKHQEGRRR</sequence>
<proteinExistence type="predicted"/>
<evidence type="ECO:0000313" key="3">
    <source>
        <dbReference type="EMBL" id="HIU10476.1"/>
    </source>
</evidence>
<organism evidence="3 4">
    <name type="scientific">Candidatus Avidehalobacter gallistercoris</name>
    <dbReference type="NCBI Taxonomy" id="2840694"/>
    <lineage>
        <taxon>Bacteria</taxon>
        <taxon>Bacillati</taxon>
        <taxon>Bacillota</taxon>
        <taxon>Clostridia</taxon>
        <taxon>Eubacteriales</taxon>
        <taxon>Peptococcaceae</taxon>
        <taxon>Peptococcaceae incertae sedis</taxon>
        <taxon>Candidatus Avidehalobacter</taxon>
    </lineage>
</organism>
<gene>
    <name evidence="3" type="ORF">IAB00_04410</name>
</gene>
<dbReference type="Proteomes" id="UP000824124">
    <property type="component" value="Unassembled WGS sequence"/>
</dbReference>
<dbReference type="Pfam" id="PF00575">
    <property type="entry name" value="S1"/>
    <property type="match status" value="1"/>
</dbReference>